<sequence length="549" mass="62812">MLSPPPEVHNSADELFQNAQRFANSQRYTLVKKRTRKNNRGELKNMSIRCDRGGVYNNSSGFAKETHNRKTSTRLIDCPFELYATRQNGLWHLEVRNTTHNHGPSNDMSEHPIVRRLTEEQKESVAIMTTSGSRYHEIILTLRQNDLSTLVISSDIYNMCAQLWQQNLAGRTPIQALVDKLQRGDFLYKYKCDNNGSVTHLFFAHKESVSLSRQYPTVILMDCTYKTNKFKMPLLNIALTNVMSIFDGMQKPGVIVTDRELALMNALKIIFPNSTNLLCTWHISKKILKNCKLQFPKETNKEESAWTNQLLHLGTTVTSHIEGSYATLKAYLQTSTGDLHHVYMTISLAITNQRKEFNTMIASERICIPAFATYNSLYLNIRGKVSSFALNKINDQYQKAKCATAQEPLPSCTGTFTRTMGLPCTHFIQHLKNIQNLMLNDIHKHWWIPGNILMLQVEENSSNSENPLQSLLHNLQQRYQEWPEFQQLVAQDTLKNLIDELSMTLQNPNVVHTRGRPSGAPNHQKNNSTCRDPSGFEMVEHKGRHCAIC</sequence>
<evidence type="ECO:0000256" key="1">
    <source>
        <dbReference type="SAM" id="MobiDB-lite"/>
    </source>
</evidence>
<dbReference type="AlphaFoldDB" id="A0A9N9GXK2"/>
<comment type="caution">
    <text evidence="3">The sequence shown here is derived from an EMBL/GenBank/DDBJ whole genome shotgun (WGS) entry which is preliminary data.</text>
</comment>
<evidence type="ECO:0000259" key="2">
    <source>
        <dbReference type="Pfam" id="PF10551"/>
    </source>
</evidence>
<keyword evidence="4" id="KW-1185">Reference proteome</keyword>
<feature type="domain" description="MULE transposase" evidence="2">
    <location>
        <begin position="241"/>
        <end position="286"/>
    </location>
</feature>
<reference evidence="3" key="1">
    <citation type="submission" date="2021-06" db="EMBL/GenBank/DDBJ databases">
        <authorList>
            <person name="Kallberg Y."/>
            <person name="Tangrot J."/>
            <person name="Rosling A."/>
        </authorList>
    </citation>
    <scope>NUCLEOTIDE SEQUENCE</scope>
    <source>
        <strain evidence="3">FL966</strain>
    </source>
</reference>
<gene>
    <name evidence="3" type="ORF">CPELLU_LOCUS8451</name>
</gene>
<name>A0A9N9GXK2_9GLOM</name>
<feature type="compositionally biased region" description="Polar residues" evidence="1">
    <location>
        <begin position="521"/>
        <end position="531"/>
    </location>
</feature>
<dbReference type="Pfam" id="PF10551">
    <property type="entry name" value="MULE"/>
    <property type="match status" value="1"/>
</dbReference>
<evidence type="ECO:0000313" key="4">
    <source>
        <dbReference type="Proteomes" id="UP000789759"/>
    </source>
</evidence>
<feature type="region of interest" description="Disordered" evidence="1">
    <location>
        <begin position="512"/>
        <end position="535"/>
    </location>
</feature>
<accession>A0A9N9GXK2</accession>
<dbReference type="Proteomes" id="UP000789759">
    <property type="component" value="Unassembled WGS sequence"/>
</dbReference>
<protein>
    <submittedName>
        <fullName evidence="3">7424_t:CDS:1</fullName>
    </submittedName>
</protein>
<proteinExistence type="predicted"/>
<dbReference type="InterPro" id="IPR052579">
    <property type="entry name" value="Zinc_finger_SWIM"/>
</dbReference>
<dbReference type="PANTHER" id="PTHR31569:SF4">
    <property type="entry name" value="SWIM-TYPE DOMAIN-CONTAINING PROTEIN"/>
    <property type="match status" value="1"/>
</dbReference>
<dbReference type="EMBL" id="CAJVQA010006019">
    <property type="protein sequence ID" value="CAG8632417.1"/>
    <property type="molecule type" value="Genomic_DNA"/>
</dbReference>
<organism evidence="3 4">
    <name type="scientific">Cetraspora pellucida</name>
    <dbReference type="NCBI Taxonomy" id="1433469"/>
    <lineage>
        <taxon>Eukaryota</taxon>
        <taxon>Fungi</taxon>
        <taxon>Fungi incertae sedis</taxon>
        <taxon>Mucoromycota</taxon>
        <taxon>Glomeromycotina</taxon>
        <taxon>Glomeromycetes</taxon>
        <taxon>Diversisporales</taxon>
        <taxon>Gigasporaceae</taxon>
        <taxon>Cetraspora</taxon>
    </lineage>
</organism>
<dbReference type="InterPro" id="IPR018289">
    <property type="entry name" value="MULE_transposase_dom"/>
</dbReference>
<evidence type="ECO:0000313" key="3">
    <source>
        <dbReference type="EMBL" id="CAG8632417.1"/>
    </source>
</evidence>
<dbReference type="OrthoDB" id="1880067at2759"/>
<dbReference type="PANTHER" id="PTHR31569">
    <property type="entry name" value="SWIM-TYPE DOMAIN-CONTAINING PROTEIN"/>
    <property type="match status" value="1"/>
</dbReference>